<dbReference type="SUPFAM" id="SSF160935">
    <property type="entry name" value="VPA0735-like"/>
    <property type="match status" value="1"/>
</dbReference>
<dbReference type="Pfam" id="PF06863">
    <property type="entry name" value="DUF1254"/>
    <property type="match status" value="1"/>
</dbReference>
<evidence type="ECO:0000313" key="3">
    <source>
        <dbReference type="EMBL" id="MEJ8821033.1"/>
    </source>
</evidence>
<feature type="domain" description="DUF1214" evidence="1">
    <location>
        <begin position="359"/>
        <end position="467"/>
    </location>
</feature>
<comment type="caution">
    <text evidence="3">The sequence shown here is derived from an EMBL/GenBank/DDBJ whole genome shotgun (WGS) entry which is preliminary data.</text>
</comment>
<name>A0ABU8VTC7_9BURK</name>
<dbReference type="PANTHER" id="PTHR36509:SF2">
    <property type="entry name" value="BLL3101 PROTEIN"/>
    <property type="match status" value="1"/>
</dbReference>
<feature type="domain" description="DUF1254" evidence="2">
    <location>
        <begin position="87"/>
        <end position="217"/>
    </location>
</feature>
<dbReference type="PANTHER" id="PTHR36509">
    <property type="entry name" value="BLL3101 PROTEIN"/>
    <property type="match status" value="1"/>
</dbReference>
<gene>
    <name evidence="3" type="ORF">WKW80_03150</name>
</gene>
<evidence type="ECO:0000259" key="2">
    <source>
        <dbReference type="Pfam" id="PF06863"/>
    </source>
</evidence>
<dbReference type="Pfam" id="PF06742">
    <property type="entry name" value="DUF1214"/>
    <property type="match status" value="1"/>
</dbReference>
<dbReference type="Gene3D" id="2.60.120.600">
    <property type="entry name" value="Domain of unknown function DUF1214, C-terminal domain"/>
    <property type="match status" value="1"/>
</dbReference>
<dbReference type="Gene3D" id="1.10.3360.10">
    <property type="entry name" value="VPA0735-like domain"/>
    <property type="match status" value="1"/>
</dbReference>
<proteinExistence type="predicted"/>
<dbReference type="Proteomes" id="UP001363010">
    <property type="component" value="Unassembled WGS sequence"/>
</dbReference>
<dbReference type="InterPro" id="IPR037050">
    <property type="entry name" value="DUF1254_sf"/>
</dbReference>
<accession>A0ABU8VTC7</accession>
<dbReference type="Gene3D" id="2.60.40.1610">
    <property type="entry name" value="Domain of unknown function DUF1254"/>
    <property type="match status" value="1"/>
</dbReference>
<dbReference type="InterPro" id="IPR037049">
    <property type="entry name" value="DUF1214_C_sf"/>
</dbReference>
<keyword evidence="4" id="KW-1185">Reference proteome</keyword>
<organism evidence="3 4">
    <name type="scientific">Variovorax humicola</name>
    <dbReference type="NCBI Taxonomy" id="1769758"/>
    <lineage>
        <taxon>Bacteria</taxon>
        <taxon>Pseudomonadati</taxon>
        <taxon>Pseudomonadota</taxon>
        <taxon>Betaproteobacteria</taxon>
        <taxon>Burkholderiales</taxon>
        <taxon>Comamonadaceae</taxon>
        <taxon>Variovorax</taxon>
    </lineage>
</organism>
<reference evidence="3 4" key="1">
    <citation type="submission" date="2024-03" db="EMBL/GenBank/DDBJ databases">
        <title>Novel species of the genus Variovorax.</title>
        <authorList>
            <person name="Liu Q."/>
            <person name="Xin Y.-H."/>
        </authorList>
    </citation>
    <scope>NUCLEOTIDE SEQUENCE [LARGE SCALE GENOMIC DNA]</scope>
    <source>
        <strain evidence="3 4">KACC 18501</strain>
    </source>
</reference>
<evidence type="ECO:0000259" key="1">
    <source>
        <dbReference type="Pfam" id="PF06742"/>
    </source>
</evidence>
<dbReference type="InterPro" id="IPR010679">
    <property type="entry name" value="DUF1254"/>
</dbReference>
<dbReference type="EMBL" id="JBBKZV010000001">
    <property type="protein sequence ID" value="MEJ8821033.1"/>
    <property type="molecule type" value="Genomic_DNA"/>
</dbReference>
<dbReference type="InterPro" id="IPR010621">
    <property type="entry name" value="DUF1214"/>
</dbReference>
<dbReference type="RefSeq" id="WP_340362053.1">
    <property type="nucleotide sequence ID" value="NZ_JBBKZV010000001.1"/>
</dbReference>
<evidence type="ECO:0000313" key="4">
    <source>
        <dbReference type="Proteomes" id="UP001363010"/>
    </source>
</evidence>
<sequence length="484" mass="53390">MEDCQIRWRWCLIQTLNLKPSIFNPMMKSFATVPADAAPLAASATDIWLSPEEAREIAVEAYVYAYPAVMLELTRRVSLGRPDAAPMNKFAHRSAFPDAGFDMVVRPNADTLYSILWFDVSSEPLVINVPDSSDRYYLLQMLDAWSDTFAVPGSRTTGNAAQRIVVAGPTWQGEVPHATTLVRSPTASGWIIGRTQTNGAADYRNVHRFQAGLTATPLRALGKPCAAPPSALDPSWDLATPPVEAIEKLDAQAYFELFVELMFLNPPHANDYPMLHRLARIGIEPGRPFSFATATLQVRQALEAAAGPALALVKNALATMGVRHNGWRTNLTAIGTYGADYRARAAIAFAGLGANPIEDAVYPRAFADEDGRTLSSDASYVLRFSKEQLPPVRAFWSLTMYDQRQLFAANAMNRYAIGDRDPLHFNADGSLEIHIQRKSPGKDKESNWLPAPASGPFTMNLRLYWPKAEALDGRWTPPPIRRCA</sequence>
<protein>
    <submittedName>
        <fullName evidence="3">DUF1254 domain-containing protein</fullName>
    </submittedName>
</protein>